<dbReference type="Gene3D" id="3.20.20.10">
    <property type="entry name" value="Alanine racemase"/>
    <property type="match status" value="1"/>
</dbReference>
<keyword evidence="8" id="KW-1185">Reference proteome</keyword>
<feature type="compositionally biased region" description="Polar residues" evidence="5">
    <location>
        <begin position="23"/>
        <end position="46"/>
    </location>
</feature>
<proteinExistence type="predicted"/>
<dbReference type="NCBIfam" id="NF000791">
    <property type="entry name" value="PRK00053.2-2"/>
    <property type="match status" value="1"/>
</dbReference>
<dbReference type="GO" id="GO:0008784">
    <property type="term" value="F:alanine racemase activity"/>
    <property type="evidence" value="ECO:0007669"/>
    <property type="project" value="InterPro"/>
</dbReference>
<evidence type="ECO:0000259" key="6">
    <source>
        <dbReference type="SMART" id="SM01005"/>
    </source>
</evidence>
<dbReference type="EMBL" id="AZJI01000005">
    <property type="protein sequence ID" value="ETD23458.1"/>
    <property type="molecule type" value="Genomic_DNA"/>
</dbReference>
<dbReference type="AlphaFoldDB" id="V8C7U0"/>
<dbReference type="Pfam" id="PF00842">
    <property type="entry name" value="Ala_racemase_C"/>
    <property type="match status" value="1"/>
</dbReference>
<dbReference type="SUPFAM" id="SSF51419">
    <property type="entry name" value="PLP-binding barrel"/>
    <property type="match status" value="1"/>
</dbReference>
<dbReference type="PANTHER" id="PTHR30511">
    <property type="entry name" value="ALANINE RACEMASE"/>
    <property type="match status" value="1"/>
</dbReference>
<evidence type="ECO:0000256" key="4">
    <source>
        <dbReference type="PIRSR" id="PIRSR600821-50"/>
    </source>
</evidence>
<evidence type="ECO:0000256" key="2">
    <source>
        <dbReference type="ARBA" id="ARBA00022898"/>
    </source>
</evidence>
<dbReference type="InterPro" id="IPR029066">
    <property type="entry name" value="PLP-binding_barrel"/>
</dbReference>
<dbReference type="PRINTS" id="PR00992">
    <property type="entry name" value="ALARACEMASE"/>
</dbReference>
<evidence type="ECO:0000256" key="1">
    <source>
        <dbReference type="ARBA" id="ARBA00001933"/>
    </source>
</evidence>
<dbReference type="SMART" id="SM01005">
    <property type="entry name" value="Ala_racemase_C"/>
    <property type="match status" value="1"/>
</dbReference>
<feature type="region of interest" description="Disordered" evidence="5">
    <location>
        <begin position="23"/>
        <end position="64"/>
    </location>
</feature>
<dbReference type="InterPro" id="IPR020622">
    <property type="entry name" value="Ala_racemase_pyridoxalP-BS"/>
</dbReference>
<dbReference type="PATRIC" id="fig|1357400.3.peg.1695"/>
<sequence length="416" mass="46049">MAQIRLDSKAFCHNLNAIAQALKNNIDSTPNPTKQPPKSTLKSTAEPTLESLAKSSHKSTPESTTKSILPQIALVMKDNAYGHGLLQIAQLAKENDIDCVFVKNYDEALALQGIFSHITILYGEAPLDCPSNIYRSIASLESLKKLEKDLQDFTKKNCKSLPLGIELKCNIGMNRNGIQKGDLDKAFEILARLIREGKIRFIGVFAHNGYGDNGGEEALDFAKSQANFYEIKRQVRDFCNTLQIYLPRFHSLSTTGALRNKTQKSSLEKCELELCDTIVRIGIGAYGYHTAEIPLEIHLKPVLSLWASKITTQNLRKGDKIGYGGVSVVGKDSAFSTYDVGYGDGLFRLGKDMPKLHCASGEEILPVMSMDCFSCESEREEICVFSDVGEFAQVFGTIPYVILTHLSPFIPRVIVR</sequence>
<dbReference type="OrthoDB" id="9813814at2"/>
<organism evidence="7 8">
    <name type="scientific">Helicobacter macacae MIT 99-5501</name>
    <dbReference type="NCBI Taxonomy" id="1357400"/>
    <lineage>
        <taxon>Bacteria</taxon>
        <taxon>Pseudomonadati</taxon>
        <taxon>Campylobacterota</taxon>
        <taxon>Epsilonproteobacteria</taxon>
        <taxon>Campylobacterales</taxon>
        <taxon>Helicobacteraceae</taxon>
        <taxon>Helicobacter</taxon>
    </lineage>
</organism>
<gene>
    <name evidence="7" type="ORF">HMPREF2086_01263</name>
</gene>
<dbReference type="HOGENOM" id="CLU_028393_2_2_7"/>
<feature type="modified residue" description="N6-(pyridoxal phosphate)lysine" evidence="4">
    <location>
        <position position="77"/>
    </location>
</feature>
<keyword evidence="2 4" id="KW-0663">Pyridoxal phosphate</keyword>
<evidence type="ECO:0000256" key="5">
    <source>
        <dbReference type="SAM" id="MobiDB-lite"/>
    </source>
</evidence>
<accession>V8C7U0</accession>
<dbReference type="PROSITE" id="PS00395">
    <property type="entry name" value="ALANINE_RACEMASE"/>
    <property type="match status" value="1"/>
</dbReference>
<dbReference type="SUPFAM" id="SSF50621">
    <property type="entry name" value="Alanine racemase C-terminal domain-like"/>
    <property type="match status" value="1"/>
</dbReference>
<feature type="domain" description="Alanine racemase C-terminal" evidence="6">
    <location>
        <begin position="302"/>
        <end position="415"/>
    </location>
</feature>
<evidence type="ECO:0000256" key="3">
    <source>
        <dbReference type="ARBA" id="ARBA00023235"/>
    </source>
</evidence>
<dbReference type="Pfam" id="PF01168">
    <property type="entry name" value="Ala_racemase_N"/>
    <property type="match status" value="1"/>
</dbReference>
<protein>
    <recommendedName>
        <fullName evidence="6">Alanine racemase C-terminal domain-containing protein</fullName>
    </recommendedName>
</protein>
<dbReference type="GO" id="GO:0005829">
    <property type="term" value="C:cytosol"/>
    <property type="evidence" value="ECO:0007669"/>
    <property type="project" value="TreeGrafter"/>
</dbReference>
<dbReference type="InterPro" id="IPR000821">
    <property type="entry name" value="Ala_racemase"/>
</dbReference>
<evidence type="ECO:0000313" key="7">
    <source>
        <dbReference type="EMBL" id="ETD23458.1"/>
    </source>
</evidence>
<keyword evidence="3" id="KW-0413">Isomerase</keyword>
<dbReference type="InterPro" id="IPR009006">
    <property type="entry name" value="Ala_racemase/Decarboxylase_C"/>
</dbReference>
<evidence type="ECO:0000313" key="8">
    <source>
        <dbReference type="Proteomes" id="UP000018731"/>
    </source>
</evidence>
<dbReference type="STRING" id="1357400.HMPREF2086_01263"/>
<dbReference type="eggNOG" id="COG0787">
    <property type="taxonomic scope" value="Bacteria"/>
</dbReference>
<comment type="cofactor">
    <cofactor evidence="1 4">
        <name>pyridoxal 5'-phosphate</name>
        <dbReference type="ChEBI" id="CHEBI:597326"/>
    </cofactor>
</comment>
<dbReference type="RefSeq" id="WP_023928005.1">
    <property type="nucleotide sequence ID" value="NZ_KI669454.1"/>
</dbReference>
<reference evidence="7 8" key="1">
    <citation type="journal article" date="2014" name="Genome Announc.">
        <title>Draft genome sequences of six enterohepatic helicobacter species isolated from humans and one from rhesus macaques.</title>
        <authorList>
            <person name="Shen Z."/>
            <person name="Sheh A."/>
            <person name="Young S.K."/>
            <person name="Abouelliel A."/>
            <person name="Ward D.V."/>
            <person name="Earl A.M."/>
            <person name="Fox J.G."/>
        </authorList>
    </citation>
    <scope>NUCLEOTIDE SEQUENCE [LARGE SCALE GENOMIC DNA]</scope>
    <source>
        <strain evidence="7 8">MIT 99-5501</strain>
    </source>
</reference>
<comment type="caution">
    <text evidence="7">The sequence shown here is derived from an EMBL/GenBank/DDBJ whole genome shotgun (WGS) entry which is preliminary data.</text>
</comment>
<dbReference type="Gene3D" id="2.40.37.10">
    <property type="entry name" value="Lyase, Ornithine Decarboxylase, Chain A, domain 1"/>
    <property type="match status" value="1"/>
</dbReference>
<dbReference type="Proteomes" id="UP000018731">
    <property type="component" value="Unassembled WGS sequence"/>
</dbReference>
<dbReference type="InterPro" id="IPR011079">
    <property type="entry name" value="Ala_racemase_C"/>
</dbReference>
<dbReference type="PANTHER" id="PTHR30511:SF3">
    <property type="entry name" value="LYSINE RACEMASE"/>
    <property type="match status" value="1"/>
</dbReference>
<dbReference type="InterPro" id="IPR001608">
    <property type="entry name" value="Ala_racemase_N"/>
</dbReference>
<dbReference type="GO" id="GO:0030170">
    <property type="term" value="F:pyridoxal phosphate binding"/>
    <property type="evidence" value="ECO:0007669"/>
    <property type="project" value="TreeGrafter"/>
</dbReference>
<dbReference type="GO" id="GO:0006522">
    <property type="term" value="P:alanine metabolic process"/>
    <property type="evidence" value="ECO:0007669"/>
    <property type="project" value="InterPro"/>
</dbReference>
<name>V8C7U0_9HELI</name>